<dbReference type="EMBL" id="JANDBG010000034">
    <property type="protein sequence ID" value="MCX9004504.1"/>
    <property type="molecule type" value="Genomic_DNA"/>
</dbReference>
<reference evidence="1" key="1">
    <citation type="submission" date="2022-07" db="EMBL/GenBank/DDBJ databases">
        <title>Genome Sequence of Citrobacter portucalensis from Edible Snails.</title>
        <authorList>
            <person name="Okafor A.C."/>
            <person name="Ogbo F.C."/>
            <person name="Ruppitsch W."/>
            <person name="Allerberger F."/>
        </authorList>
    </citation>
    <scope>NUCLEOTIDE SEQUENCE</scope>
    <source>
        <strain evidence="1">Igbk 7</strain>
    </source>
</reference>
<name>A0AAW5WEI0_9ENTR</name>
<dbReference type="Proteomes" id="UP001207430">
    <property type="component" value="Unassembled WGS sequence"/>
</dbReference>
<gene>
    <name evidence="1" type="ORF">NLN86_23080</name>
</gene>
<organism evidence="1 2">
    <name type="scientific">Citrobacter portucalensis</name>
    <dbReference type="NCBI Taxonomy" id="1639133"/>
    <lineage>
        <taxon>Bacteria</taxon>
        <taxon>Pseudomonadati</taxon>
        <taxon>Pseudomonadota</taxon>
        <taxon>Gammaproteobacteria</taxon>
        <taxon>Enterobacterales</taxon>
        <taxon>Enterobacteriaceae</taxon>
        <taxon>Citrobacter</taxon>
        <taxon>Citrobacter freundii complex</taxon>
    </lineage>
</organism>
<dbReference type="AlphaFoldDB" id="A0AAW5WEI0"/>
<dbReference type="RefSeq" id="WP_155521255.1">
    <property type="nucleotide sequence ID" value="NZ_JANDBG010000034.1"/>
</dbReference>
<sequence>MINIIFITKDIKLRQEIEKPQPLFPENILSSRNEKAITTVFHYNNTKTEDIDSILSKLSSEYYAPYNGVIIICDNSLYDKLVFSYGLSFLVNTLGNYSYNDNSIRHHLQNKITFTLNAYFRIKTVFIDNNSELMRLPYKNFTCPELIGVFDQLRNGVMINDWRRVEKEIKSIKEKIRKPLNRGKRKGKEINFVDNKDYWFSLGDEIHLKHETSQDKGHSNICDISARFRFGHKIDHDKHFNVKYTERKDSKISGEFVNCHGEGRYISKASHINMHSSDYYVEKYK</sequence>
<proteinExistence type="predicted"/>
<comment type="caution">
    <text evidence="1">The sequence shown here is derived from an EMBL/GenBank/DDBJ whole genome shotgun (WGS) entry which is preliminary data.</text>
</comment>
<protein>
    <submittedName>
        <fullName evidence="1">Uncharacterized protein</fullName>
    </submittedName>
</protein>
<evidence type="ECO:0000313" key="1">
    <source>
        <dbReference type="EMBL" id="MCX9004504.1"/>
    </source>
</evidence>
<evidence type="ECO:0000313" key="2">
    <source>
        <dbReference type="Proteomes" id="UP001207430"/>
    </source>
</evidence>
<accession>A0AAW5WEI0</accession>